<reference evidence="3" key="1">
    <citation type="submission" date="2025-08" db="UniProtKB">
        <authorList>
            <consortium name="RefSeq"/>
        </authorList>
    </citation>
    <scope>IDENTIFICATION</scope>
    <source>
        <tissue evidence="3">Blood</tissue>
    </source>
</reference>
<feature type="compositionally biased region" description="Gly residues" evidence="1">
    <location>
        <begin position="149"/>
        <end position="163"/>
    </location>
</feature>
<feature type="compositionally biased region" description="Basic and acidic residues" evidence="1">
    <location>
        <begin position="254"/>
        <end position="277"/>
    </location>
</feature>
<feature type="region of interest" description="Disordered" evidence="1">
    <location>
        <begin position="147"/>
        <end position="221"/>
    </location>
</feature>
<feature type="region of interest" description="Disordered" evidence="1">
    <location>
        <begin position="1"/>
        <end position="30"/>
    </location>
</feature>
<dbReference type="RefSeq" id="XP_070451090.1">
    <property type="nucleotide sequence ID" value="XM_070594989.1"/>
</dbReference>
<dbReference type="GeneID" id="139079574"/>
<organism evidence="2 3">
    <name type="scientific">Equus przewalskii</name>
    <name type="common">Przewalski's horse</name>
    <name type="synonym">Equus caballus przewalskii</name>
    <dbReference type="NCBI Taxonomy" id="9798"/>
    <lineage>
        <taxon>Eukaryota</taxon>
        <taxon>Metazoa</taxon>
        <taxon>Chordata</taxon>
        <taxon>Craniata</taxon>
        <taxon>Vertebrata</taxon>
        <taxon>Euteleostomi</taxon>
        <taxon>Mammalia</taxon>
        <taxon>Eutheria</taxon>
        <taxon>Laurasiatheria</taxon>
        <taxon>Perissodactyla</taxon>
        <taxon>Equidae</taxon>
        <taxon>Equus</taxon>
    </lineage>
</organism>
<dbReference type="Proteomes" id="UP001652662">
    <property type="component" value="Chromosome 26"/>
</dbReference>
<feature type="region of interest" description="Disordered" evidence="1">
    <location>
        <begin position="236"/>
        <end position="277"/>
    </location>
</feature>
<sequence>MQNAQRGDTRALPARVHPPGALGAGSAGHPDSALQEALVSLRASSRACSTASGAPRPGLLAVPGRAAASPSPRDADGRPAHLRPIAFPSDGGCTARPAFPGSAYLALDLLHHFGCWSLTSDRKQRWKRIQRVGRSLERAQPSFSLYNRGGAGGRARRACGGGAPALASCARQDSAARPRLPQPRSRRMGTGPRSGAGLSPARGGAPGDPPTQTPGATFPHPSWEWVVVGAIERVKGRVHSAPPGEAGRRRRRPHSEPQGHLDRGQPGLKGKDREGAA</sequence>
<protein>
    <submittedName>
        <fullName evidence="3">Uncharacterized protein</fullName>
    </submittedName>
</protein>
<name>A0ABM4MEG7_EQUPR</name>
<evidence type="ECO:0000313" key="2">
    <source>
        <dbReference type="Proteomes" id="UP001652662"/>
    </source>
</evidence>
<accession>A0ABM4MEG7</accession>
<gene>
    <name evidence="3" type="primary">LOC139079574</name>
</gene>
<feature type="region of interest" description="Disordered" evidence="1">
    <location>
        <begin position="45"/>
        <end position="80"/>
    </location>
</feature>
<evidence type="ECO:0000313" key="3">
    <source>
        <dbReference type="RefSeq" id="XP_070451090.1"/>
    </source>
</evidence>
<keyword evidence="2" id="KW-1185">Reference proteome</keyword>
<proteinExistence type="predicted"/>
<evidence type="ECO:0000256" key="1">
    <source>
        <dbReference type="SAM" id="MobiDB-lite"/>
    </source>
</evidence>